<dbReference type="SUPFAM" id="SSF49899">
    <property type="entry name" value="Concanavalin A-like lectins/glucanases"/>
    <property type="match status" value="1"/>
</dbReference>
<dbReference type="Gene3D" id="2.60.40.10">
    <property type="entry name" value="Immunoglobulins"/>
    <property type="match status" value="1"/>
</dbReference>
<feature type="compositionally biased region" description="Low complexity" evidence="3">
    <location>
        <begin position="42"/>
        <end position="79"/>
    </location>
</feature>
<reference evidence="5 6" key="1">
    <citation type="submission" date="2021-12" db="EMBL/GenBank/DDBJ databases">
        <title>Genome seq of p7.</title>
        <authorList>
            <person name="Seo T."/>
        </authorList>
    </citation>
    <scope>NUCLEOTIDE SEQUENCE [LARGE SCALE GENOMIC DNA]</scope>
    <source>
        <strain evidence="5 6">P7</strain>
    </source>
</reference>
<name>A0ABS8XM39_9BURK</name>
<dbReference type="InterPro" id="IPR008397">
    <property type="entry name" value="Alginate_lyase_dom"/>
</dbReference>
<protein>
    <submittedName>
        <fullName evidence="5">Alginate lyase family protein</fullName>
    </submittedName>
</protein>
<dbReference type="EMBL" id="JAJTWT010000010">
    <property type="protein sequence ID" value="MCE4539743.1"/>
    <property type="molecule type" value="Genomic_DNA"/>
</dbReference>
<evidence type="ECO:0000256" key="2">
    <source>
        <dbReference type="ARBA" id="ARBA00023239"/>
    </source>
</evidence>
<organism evidence="5 6">
    <name type="scientific">Pelomonas caseinilytica</name>
    <dbReference type="NCBI Taxonomy" id="2906763"/>
    <lineage>
        <taxon>Bacteria</taxon>
        <taxon>Pseudomonadati</taxon>
        <taxon>Pseudomonadota</taxon>
        <taxon>Betaproteobacteria</taxon>
        <taxon>Burkholderiales</taxon>
        <taxon>Sphaerotilaceae</taxon>
        <taxon>Roseateles</taxon>
    </lineage>
</organism>
<dbReference type="Gene3D" id="1.50.10.100">
    <property type="entry name" value="Chondroitin AC/alginate lyase"/>
    <property type="match status" value="1"/>
</dbReference>
<evidence type="ECO:0000256" key="1">
    <source>
        <dbReference type="ARBA" id="ARBA00022729"/>
    </source>
</evidence>
<dbReference type="InterPro" id="IPR008929">
    <property type="entry name" value="Chondroitin_lyas"/>
</dbReference>
<feature type="domain" description="Alginate lyase" evidence="4">
    <location>
        <begin position="145"/>
        <end position="366"/>
    </location>
</feature>
<keyword evidence="2 5" id="KW-0456">Lyase</keyword>
<dbReference type="RefSeq" id="WP_233394260.1">
    <property type="nucleotide sequence ID" value="NZ_JAJTWT010000010.1"/>
</dbReference>
<dbReference type="GO" id="GO:0016829">
    <property type="term" value="F:lyase activity"/>
    <property type="evidence" value="ECO:0007669"/>
    <property type="project" value="UniProtKB-KW"/>
</dbReference>
<dbReference type="Pfam" id="PF13385">
    <property type="entry name" value="Laminin_G_3"/>
    <property type="match status" value="1"/>
</dbReference>
<keyword evidence="6" id="KW-1185">Reference proteome</keyword>
<evidence type="ECO:0000313" key="6">
    <source>
        <dbReference type="Proteomes" id="UP001201463"/>
    </source>
</evidence>
<sequence>MPKTVPNSTAPGRLPDAQRRALSFGLGLLPLLPACGGGQGGAAPALPAPAGDTGANPAGTTTPGVSSPSAAPAPAVQAGPVPAPTVQGLVHPGLLHTAADLQRMHDKVAAAQQPWLGGWNQLLAARRSNLDATPYPLEVVKRGVAGDENYNQMIVDMMRAYHLALRWKVTADEAYARDAVRFLNAWSSTLKELGGNSNLFLSSGLYGNQWANAAELMRTYPGWAREDVARFQKMLLDVFYTRCHDFLANHNGTETRKVTHYWANWDLANVCGMYAIGVFCDRPDITAEASSYYRTGRGNGTHDHSVYYLHPGYLGQWQESHRDQGHSTLGIALAGMLCEMAWNQGEDLYGLWNNRLLAGAEYVAKANALAAPAPDYTPYPMPFTPYDGVQGPGTAVAGVFNPRPCWELIYHHYVGRKGLSAPWSQAMAEKQRPERVDGGDSPGLGTLFFTRDPVPPARPSGLSAVLSGGKVLLSWWGSADATHYLVQRAASPGGPFTDVAQVTDPRTFTDAPAPGSWHYRISAVTPQGERPGADTLRVAVPGELWLHLPLAGDAQDASGHGRHGALQGGASWGAAGHDGGACLVLDGSTGHLRLPDGAVSALGDFTVAVWVHWDQSVVNTRIFDFGSTDVAYMALSPRDGLDKIRFMASRNQFWAEEKVSAPSALPTGRWVHVAVTLSGTVGTLFIDGAPVASADGLWMAPYQFGQTTRTWVGRSQYGGDPFFKGRMQDLRIYSGALGAAAIADLAR</sequence>
<dbReference type="SUPFAM" id="SSF48230">
    <property type="entry name" value="Chondroitin AC/alginate lyase"/>
    <property type="match status" value="1"/>
</dbReference>
<feature type="region of interest" description="Disordered" evidence="3">
    <location>
        <begin position="38"/>
        <end position="79"/>
    </location>
</feature>
<keyword evidence="1" id="KW-0732">Signal</keyword>
<proteinExistence type="predicted"/>
<comment type="caution">
    <text evidence="5">The sequence shown here is derived from an EMBL/GenBank/DDBJ whole genome shotgun (WGS) entry which is preliminary data.</text>
</comment>
<evidence type="ECO:0000259" key="4">
    <source>
        <dbReference type="Pfam" id="PF05426"/>
    </source>
</evidence>
<dbReference type="Gene3D" id="2.60.120.200">
    <property type="match status" value="1"/>
</dbReference>
<dbReference type="InterPro" id="IPR013320">
    <property type="entry name" value="ConA-like_dom_sf"/>
</dbReference>
<dbReference type="Pfam" id="PF05426">
    <property type="entry name" value="Alginate_lyase"/>
    <property type="match status" value="1"/>
</dbReference>
<accession>A0ABS8XM39</accession>
<evidence type="ECO:0000256" key="3">
    <source>
        <dbReference type="SAM" id="MobiDB-lite"/>
    </source>
</evidence>
<dbReference type="InterPro" id="IPR013783">
    <property type="entry name" value="Ig-like_fold"/>
</dbReference>
<evidence type="ECO:0000313" key="5">
    <source>
        <dbReference type="EMBL" id="MCE4539743.1"/>
    </source>
</evidence>
<dbReference type="Proteomes" id="UP001201463">
    <property type="component" value="Unassembled WGS sequence"/>
</dbReference>
<gene>
    <name evidence="5" type="ORF">LXT12_21055</name>
</gene>